<comment type="caution">
    <text evidence="11">The sequence shown here is derived from an EMBL/GenBank/DDBJ whole genome shotgun (WGS) entry which is preliminary data.</text>
</comment>
<dbReference type="Proteomes" id="UP000755667">
    <property type="component" value="Unassembled WGS sequence"/>
</dbReference>
<sequence length="262" mass="28027">MTTEAAAQIAAVPDHVSLRFGPYRAVIGTSCASRESALSLRAAAFRNGDADTDRFDALCLHGCVTKRTDTALVAFRARLIEDPDALADSYTGQNYDLSPLHRMPGPYLELGRFCQSSGPPDVTALRLAWAALGVLVDRHDIRMMIGCSSFSGADPETHRAELAFLHAHHLGPKALRPNRASADAIDLPDGPASPTGLPQLLRSYLAMGGWVSDHAVLDRELDRLHVFTGLPVDAIPAPRKARLRALAQAAQTSPLDLAPAAP</sequence>
<dbReference type="RefSeq" id="WP_085630693.1">
    <property type="nucleotide sequence ID" value="NZ_JAFBWU010000003.1"/>
</dbReference>
<evidence type="ECO:0000313" key="12">
    <source>
        <dbReference type="EMBL" id="MBM2416353.1"/>
    </source>
</evidence>
<comment type="function">
    <text evidence="9">Catalyzes the first step in the biosynthesis of ornithine lipids, which are phosphorus-free membrane lipids. Catalyzes the 3-hydroxyacyl-acyl carrier protein-dependent acylation of ornithine to form lyso-ornithine lipid (LOL).</text>
</comment>
<evidence type="ECO:0000256" key="10">
    <source>
        <dbReference type="ARBA" id="ARBA00047785"/>
    </source>
</evidence>
<dbReference type="InterPro" id="IPR016181">
    <property type="entry name" value="Acyl_CoA_acyltransferase"/>
</dbReference>
<keyword evidence="2" id="KW-0444">Lipid biosynthesis</keyword>
<dbReference type="GO" id="GO:0043810">
    <property type="term" value="F:ornithine-acyl [acyl carrier protein] N-acyltransferase activity"/>
    <property type="evidence" value="ECO:0007669"/>
    <property type="project" value="UniProtKB-EC"/>
</dbReference>
<gene>
    <name evidence="11" type="ORF">JQX41_05190</name>
    <name evidence="12" type="ORF">JQX48_05190</name>
</gene>
<dbReference type="OrthoDB" id="9787072at2"/>
<keyword evidence="14" id="KW-1185">Reference proteome</keyword>
<dbReference type="EC" id="2.3.2.30" evidence="7"/>
<dbReference type="SUPFAM" id="SSF55729">
    <property type="entry name" value="Acyl-CoA N-acyltransferases (Nat)"/>
    <property type="match status" value="1"/>
</dbReference>
<evidence type="ECO:0000313" key="13">
    <source>
        <dbReference type="Proteomes" id="UP000755667"/>
    </source>
</evidence>
<keyword evidence="3" id="KW-0808">Transferase</keyword>
<evidence type="ECO:0000256" key="1">
    <source>
        <dbReference type="ARBA" id="ARBA00005189"/>
    </source>
</evidence>
<dbReference type="Proteomes" id="UP000809440">
    <property type="component" value="Unassembled WGS sequence"/>
</dbReference>
<evidence type="ECO:0000256" key="8">
    <source>
        <dbReference type="ARBA" id="ARBA00039866"/>
    </source>
</evidence>
<name>A0A9Q2RYR0_9RHOB</name>
<dbReference type="InterPro" id="IPR052351">
    <property type="entry name" value="Ornithine_N-alpha-AT"/>
</dbReference>
<dbReference type="EMBL" id="JAFBXF010000003">
    <property type="protein sequence ID" value="MBM2416353.1"/>
    <property type="molecule type" value="Genomic_DNA"/>
</dbReference>
<evidence type="ECO:0000256" key="5">
    <source>
        <dbReference type="ARBA" id="ARBA00023315"/>
    </source>
</evidence>
<evidence type="ECO:0000256" key="4">
    <source>
        <dbReference type="ARBA" id="ARBA00023098"/>
    </source>
</evidence>
<comment type="pathway">
    <text evidence="1">Lipid metabolism.</text>
</comment>
<accession>A0A9Q2RYR0</accession>
<organism evidence="11 13">
    <name type="scientific">Marivita cryptomonadis</name>
    <dbReference type="NCBI Taxonomy" id="505252"/>
    <lineage>
        <taxon>Bacteria</taxon>
        <taxon>Pseudomonadati</taxon>
        <taxon>Pseudomonadota</taxon>
        <taxon>Alphaproteobacteria</taxon>
        <taxon>Rhodobacterales</taxon>
        <taxon>Roseobacteraceae</taxon>
        <taxon>Marivita</taxon>
    </lineage>
</organism>
<comment type="catalytic activity">
    <reaction evidence="10">
        <text>a (3R)-hydroxyacyl-[ACP] + L-ornithine = a lyso-ornithine lipid + holo-[ACP] + H(+)</text>
        <dbReference type="Rhea" id="RHEA:20633"/>
        <dbReference type="Rhea" id="RHEA-COMP:9685"/>
        <dbReference type="Rhea" id="RHEA-COMP:9945"/>
        <dbReference type="ChEBI" id="CHEBI:15378"/>
        <dbReference type="ChEBI" id="CHEBI:46911"/>
        <dbReference type="ChEBI" id="CHEBI:64479"/>
        <dbReference type="ChEBI" id="CHEBI:78827"/>
        <dbReference type="ChEBI" id="CHEBI:138482"/>
        <dbReference type="EC" id="2.3.2.30"/>
    </reaction>
    <physiologicalReaction direction="left-to-right" evidence="10">
        <dbReference type="Rhea" id="RHEA:20634"/>
    </physiologicalReaction>
</comment>
<protein>
    <recommendedName>
        <fullName evidence="8">L-ornithine N(alpha)-acyltransferase</fullName>
        <ecNumber evidence="7">2.3.2.30</ecNumber>
    </recommendedName>
</protein>
<dbReference type="EMBL" id="JAFBXE010000003">
    <property type="protein sequence ID" value="MBM2411686.1"/>
    <property type="molecule type" value="Genomic_DNA"/>
</dbReference>
<evidence type="ECO:0000256" key="9">
    <source>
        <dbReference type="ARBA" id="ARBA00045724"/>
    </source>
</evidence>
<evidence type="ECO:0000256" key="6">
    <source>
        <dbReference type="ARBA" id="ARBA00038095"/>
    </source>
</evidence>
<dbReference type="Pfam" id="PF13444">
    <property type="entry name" value="Acetyltransf_5"/>
    <property type="match status" value="1"/>
</dbReference>
<evidence type="ECO:0000313" key="11">
    <source>
        <dbReference type="EMBL" id="MBM2411686.1"/>
    </source>
</evidence>
<dbReference type="PANTHER" id="PTHR37323:SF1">
    <property type="entry name" value="L-ORNITHINE N(ALPHA)-ACYLTRANSFERASE"/>
    <property type="match status" value="1"/>
</dbReference>
<evidence type="ECO:0000256" key="7">
    <source>
        <dbReference type="ARBA" id="ARBA00039058"/>
    </source>
</evidence>
<keyword evidence="4" id="KW-0443">Lipid metabolism</keyword>
<dbReference type="GO" id="GO:0006629">
    <property type="term" value="P:lipid metabolic process"/>
    <property type="evidence" value="ECO:0007669"/>
    <property type="project" value="UniProtKB-KW"/>
</dbReference>
<comment type="similarity">
    <text evidence="6">Belongs to the acetyltransferase family. OlsB subfamily.</text>
</comment>
<evidence type="ECO:0000256" key="2">
    <source>
        <dbReference type="ARBA" id="ARBA00022516"/>
    </source>
</evidence>
<dbReference type="GeneID" id="62641769"/>
<proteinExistence type="inferred from homology"/>
<keyword evidence="5" id="KW-0012">Acyltransferase</keyword>
<evidence type="ECO:0000256" key="3">
    <source>
        <dbReference type="ARBA" id="ARBA00022679"/>
    </source>
</evidence>
<dbReference type="AlphaFoldDB" id="A0A9Q2RYR0"/>
<evidence type="ECO:0000313" key="14">
    <source>
        <dbReference type="Proteomes" id="UP000809440"/>
    </source>
</evidence>
<reference evidence="11 14" key="1">
    <citation type="submission" date="2021-01" db="EMBL/GenBank/DDBJ databases">
        <title>Diatom-associated Roseobacters Show Island Model of Population Structure.</title>
        <authorList>
            <person name="Qu L."/>
            <person name="Feng X."/>
            <person name="Chen Y."/>
            <person name="Li L."/>
            <person name="Wang X."/>
            <person name="Hu Z."/>
            <person name="Wang H."/>
            <person name="Luo H."/>
        </authorList>
    </citation>
    <scope>NUCLEOTIDE SEQUENCE</scope>
    <source>
        <strain evidence="12 14">CC28-63</strain>
        <strain evidence="11">CC28-69</strain>
    </source>
</reference>
<dbReference type="PANTHER" id="PTHR37323">
    <property type="entry name" value="GCN5-RELATED N-ACETYLTRANSFERASE"/>
    <property type="match status" value="1"/>
</dbReference>